<protein>
    <submittedName>
        <fullName evidence="3">Phosphatase</fullName>
    </submittedName>
</protein>
<dbReference type="PANTHER" id="PTHR12521">
    <property type="entry name" value="PROTEIN C6ORF130"/>
    <property type="match status" value="1"/>
</dbReference>
<sequence>MRTIRGDLLQLALDGEFDAIVHGCNCQCVMGKGIALAVKQRFPEAYAADLATAKGDRSKMGTISTAEIERGGRTFHVINGYTQFHWQGQGVKADYEAIRNVMKAVKARFSGRRIGYPKIGAGLAGGDWTLIASIIEEELGGEDHRLVEFVP</sequence>
<dbReference type="InterPro" id="IPR050892">
    <property type="entry name" value="ADP-ribose_metab_enzymes"/>
</dbReference>
<dbReference type="SMART" id="SM00506">
    <property type="entry name" value="A1pp"/>
    <property type="match status" value="1"/>
</dbReference>
<evidence type="ECO:0000256" key="1">
    <source>
        <dbReference type="ARBA" id="ARBA00035885"/>
    </source>
</evidence>
<comment type="catalytic activity">
    <reaction evidence="1">
        <text>an N-(ADP-alpha-D-ribosyl)-thymidine in DNA + H2O = a thymidine in DNA + ADP-D-ribose</text>
        <dbReference type="Rhea" id="RHEA:71655"/>
        <dbReference type="Rhea" id="RHEA-COMP:13556"/>
        <dbReference type="Rhea" id="RHEA-COMP:18051"/>
        <dbReference type="ChEBI" id="CHEBI:15377"/>
        <dbReference type="ChEBI" id="CHEBI:57967"/>
        <dbReference type="ChEBI" id="CHEBI:137386"/>
        <dbReference type="ChEBI" id="CHEBI:191199"/>
    </reaction>
    <physiologicalReaction direction="left-to-right" evidence="1">
        <dbReference type="Rhea" id="RHEA:71656"/>
    </physiologicalReaction>
</comment>
<dbReference type="GO" id="GO:0140291">
    <property type="term" value="P:peptidyl-glutamate ADP-deribosylation"/>
    <property type="evidence" value="ECO:0007669"/>
    <property type="project" value="TreeGrafter"/>
</dbReference>
<keyword evidence="4" id="KW-1185">Reference proteome</keyword>
<proteinExistence type="predicted"/>
<name>A0A330HJ07_9HYPH</name>
<reference evidence="3 4" key="2">
    <citation type="submission" date="2018-07" db="EMBL/GenBank/DDBJ databases">
        <title>Diversity of Mesorhizobium strains in Brazil.</title>
        <authorList>
            <person name="Helene L.C.F."/>
            <person name="Dall'Agnol R."/>
            <person name="Delamuta J.R.M."/>
            <person name="Hungria M."/>
        </authorList>
    </citation>
    <scope>NUCLEOTIDE SEQUENCE [LARGE SCALE GENOMIC DNA]</scope>
    <source>
        <strain evidence="3 4">AC99b</strain>
    </source>
</reference>
<dbReference type="PANTHER" id="PTHR12521:SF0">
    <property type="entry name" value="ADP-RIBOSE GLYCOHYDROLASE OARD1"/>
    <property type="match status" value="1"/>
</dbReference>
<gene>
    <name evidence="3" type="ORF">DPM33_27630</name>
</gene>
<dbReference type="SUPFAM" id="SSF52949">
    <property type="entry name" value="Macro domain-like"/>
    <property type="match status" value="1"/>
</dbReference>
<dbReference type="OrthoDB" id="9780211at2"/>
<reference evidence="4" key="1">
    <citation type="submission" date="2018-06" db="EMBL/GenBank/DDBJ databases">
        <authorList>
            <person name="Helene L.C."/>
            <person name="Dall'Agnol R."/>
            <person name="Delamuta J.R."/>
            <person name="Hungria M."/>
        </authorList>
    </citation>
    <scope>NUCLEOTIDE SEQUENCE [LARGE SCALE GENOMIC DNA]</scope>
    <source>
        <strain evidence="4">AC99b</strain>
    </source>
</reference>
<accession>A0A330HJ07</accession>
<dbReference type="PROSITE" id="PS51154">
    <property type="entry name" value="MACRO"/>
    <property type="match status" value="1"/>
</dbReference>
<evidence type="ECO:0000313" key="4">
    <source>
        <dbReference type="Proteomes" id="UP000251558"/>
    </source>
</evidence>
<dbReference type="Gene3D" id="3.40.220.10">
    <property type="entry name" value="Leucine Aminopeptidase, subunit E, domain 1"/>
    <property type="match status" value="1"/>
</dbReference>
<dbReference type="Proteomes" id="UP000251558">
    <property type="component" value="Unassembled WGS sequence"/>
</dbReference>
<comment type="caution">
    <text evidence="3">The sequence shown here is derived from an EMBL/GenBank/DDBJ whole genome shotgun (WGS) entry which is preliminary data.</text>
</comment>
<dbReference type="Pfam" id="PF01661">
    <property type="entry name" value="Macro"/>
    <property type="match status" value="1"/>
</dbReference>
<dbReference type="RefSeq" id="WP_112100566.1">
    <property type="nucleotide sequence ID" value="NZ_QMBP01000017.1"/>
</dbReference>
<dbReference type="EMBL" id="QMBP01000017">
    <property type="protein sequence ID" value="RAZ86684.1"/>
    <property type="molecule type" value="Genomic_DNA"/>
</dbReference>
<evidence type="ECO:0000259" key="2">
    <source>
        <dbReference type="PROSITE" id="PS51154"/>
    </source>
</evidence>
<dbReference type="InterPro" id="IPR002589">
    <property type="entry name" value="Macro_dom"/>
</dbReference>
<organism evidence="3 4">
    <name type="scientific">Mesorhizobium hawassense</name>
    <dbReference type="NCBI Taxonomy" id="1209954"/>
    <lineage>
        <taxon>Bacteria</taxon>
        <taxon>Pseudomonadati</taxon>
        <taxon>Pseudomonadota</taxon>
        <taxon>Alphaproteobacteria</taxon>
        <taxon>Hyphomicrobiales</taxon>
        <taxon>Phyllobacteriaceae</taxon>
        <taxon>Mesorhizobium</taxon>
    </lineage>
</organism>
<dbReference type="AlphaFoldDB" id="A0A330HJ07"/>
<feature type="domain" description="Macro" evidence="2">
    <location>
        <begin position="1"/>
        <end position="151"/>
    </location>
</feature>
<dbReference type="InterPro" id="IPR043472">
    <property type="entry name" value="Macro_dom-like"/>
</dbReference>
<evidence type="ECO:0000313" key="3">
    <source>
        <dbReference type="EMBL" id="RAZ86684.1"/>
    </source>
</evidence>